<protein>
    <submittedName>
        <fullName evidence="2">Uncharacterized protein</fullName>
    </submittedName>
</protein>
<sequence>MSSEIYNSVTCVVCDRWLASAVDDGVLVEVFLVRRTVADKSGAVLLAVVGCAFGCIVEFLTVDQLQRYQSVKTKTCGNKAVDVSDLNKHGMVSIVEALERMKWTGLCTFFEPSYTQLVKAFYTCLQSEDEATLDSIAAEAILATDLNTEAPSTQAVESDVMCAETAASIILERRIADIPPEHIETIESSMQPKNENIVTELVVETVVA</sequence>
<feature type="transmembrane region" description="Helical" evidence="1">
    <location>
        <begin position="42"/>
        <end position="62"/>
    </location>
</feature>
<comment type="caution">
    <text evidence="2">The sequence shown here is derived from an EMBL/GenBank/DDBJ whole genome shotgun (WGS) entry which is preliminary data.</text>
</comment>
<keyword evidence="1" id="KW-0472">Membrane</keyword>
<keyword evidence="1" id="KW-1133">Transmembrane helix</keyword>
<dbReference type="Proteomes" id="UP000652761">
    <property type="component" value="Unassembled WGS sequence"/>
</dbReference>
<evidence type="ECO:0000313" key="3">
    <source>
        <dbReference type="Proteomes" id="UP000652761"/>
    </source>
</evidence>
<gene>
    <name evidence="2" type="ORF">Taro_016223</name>
</gene>
<dbReference type="AlphaFoldDB" id="A0A843UDB6"/>
<proteinExistence type="predicted"/>
<evidence type="ECO:0000313" key="2">
    <source>
        <dbReference type="EMBL" id="MQL83722.1"/>
    </source>
</evidence>
<dbReference type="EMBL" id="NMUH01000714">
    <property type="protein sequence ID" value="MQL83722.1"/>
    <property type="molecule type" value="Genomic_DNA"/>
</dbReference>
<feature type="non-terminal residue" evidence="2">
    <location>
        <position position="208"/>
    </location>
</feature>
<accession>A0A843UDB6</accession>
<keyword evidence="3" id="KW-1185">Reference proteome</keyword>
<keyword evidence="1" id="KW-0812">Transmembrane</keyword>
<evidence type="ECO:0000256" key="1">
    <source>
        <dbReference type="SAM" id="Phobius"/>
    </source>
</evidence>
<name>A0A843UDB6_COLES</name>
<organism evidence="2 3">
    <name type="scientific">Colocasia esculenta</name>
    <name type="common">Wild taro</name>
    <name type="synonym">Arum esculentum</name>
    <dbReference type="NCBI Taxonomy" id="4460"/>
    <lineage>
        <taxon>Eukaryota</taxon>
        <taxon>Viridiplantae</taxon>
        <taxon>Streptophyta</taxon>
        <taxon>Embryophyta</taxon>
        <taxon>Tracheophyta</taxon>
        <taxon>Spermatophyta</taxon>
        <taxon>Magnoliopsida</taxon>
        <taxon>Liliopsida</taxon>
        <taxon>Araceae</taxon>
        <taxon>Aroideae</taxon>
        <taxon>Colocasieae</taxon>
        <taxon>Colocasia</taxon>
    </lineage>
</organism>
<reference evidence="2" key="1">
    <citation type="submission" date="2017-07" db="EMBL/GenBank/DDBJ databases">
        <title>Taro Niue Genome Assembly and Annotation.</title>
        <authorList>
            <person name="Atibalentja N."/>
            <person name="Keating K."/>
            <person name="Fields C.J."/>
        </authorList>
    </citation>
    <scope>NUCLEOTIDE SEQUENCE</scope>
    <source>
        <strain evidence="2">Niue_2</strain>
        <tissue evidence="2">Leaf</tissue>
    </source>
</reference>